<dbReference type="OrthoDB" id="7844825at2"/>
<feature type="transmembrane region" description="Helical" evidence="1">
    <location>
        <begin position="357"/>
        <end position="374"/>
    </location>
</feature>
<accession>A0A238J3G0</accession>
<dbReference type="Proteomes" id="UP000201838">
    <property type="component" value="Unassembled WGS sequence"/>
</dbReference>
<evidence type="ECO:0000256" key="1">
    <source>
        <dbReference type="SAM" id="Phobius"/>
    </source>
</evidence>
<keyword evidence="3" id="KW-1185">Reference proteome</keyword>
<feature type="transmembrane region" description="Helical" evidence="1">
    <location>
        <begin position="173"/>
        <end position="194"/>
    </location>
</feature>
<proteinExistence type="predicted"/>
<keyword evidence="1" id="KW-0812">Transmembrane</keyword>
<gene>
    <name evidence="2" type="ORF">BOA8489_03321</name>
</gene>
<feature type="transmembrane region" description="Helical" evidence="1">
    <location>
        <begin position="214"/>
        <end position="233"/>
    </location>
</feature>
<evidence type="ECO:0000313" key="3">
    <source>
        <dbReference type="Proteomes" id="UP000201838"/>
    </source>
</evidence>
<feature type="transmembrane region" description="Helical" evidence="1">
    <location>
        <begin position="131"/>
        <end position="161"/>
    </location>
</feature>
<protein>
    <recommendedName>
        <fullName evidence="4">Glycosyltransferase RgtA/B/C/D-like domain-containing protein</fullName>
    </recommendedName>
</protein>
<feature type="transmembrane region" description="Helical" evidence="1">
    <location>
        <begin position="100"/>
        <end position="119"/>
    </location>
</feature>
<feature type="transmembrane region" description="Helical" evidence="1">
    <location>
        <begin position="277"/>
        <end position="294"/>
    </location>
</feature>
<reference evidence="3" key="1">
    <citation type="submission" date="2017-05" db="EMBL/GenBank/DDBJ databases">
        <authorList>
            <person name="Rodrigo-Torres L."/>
            <person name="Arahal R. D."/>
            <person name="Lucena T."/>
        </authorList>
    </citation>
    <scope>NUCLEOTIDE SEQUENCE [LARGE SCALE GENOMIC DNA]</scope>
    <source>
        <strain evidence="3">CECT 8489</strain>
    </source>
</reference>
<dbReference type="AlphaFoldDB" id="A0A238J3G0"/>
<keyword evidence="1" id="KW-0472">Membrane</keyword>
<dbReference type="EMBL" id="FXXQ01000013">
    <property type="protein sequence ID" value="SMX25186.1"/>
    <property type="molecule type" value="Genomic_DNA"/>
</dbReference>
<sequence length="522" mass="57530">MSDTPRSTPIEARSRQSLYAFLAFLSAAFLTAGPVLMHLHLPLVDLPNHIARHSIATASPGPMDVYYTYQLKLVPNASADLAWIATGGAMDPSRFSQLTMAFYCLAFIGSIMGLSRFLHGHWSPWPAAASLVVFNACFFWGFQNFLVSVPFAILGLILWLWSERLPLTQRLLILSPFVLLLYVMHFFAFATLAVTTFGREIQRIAEAGKDWKSALLQASLLAIPYLIPILWLLSDVLFGPESPAGSKTSFGGLDSRLFVLTSISDGIFQALPVALKLTGWAIALAIVLFALTLLRKTGTALSLSPKMRGPLTALAIAAILSPTWLNGVAFVHVRFAFIAAALLFASTEWRNLPLRKAQILAAAILAILILRGVAFERYATNHTAETLDFIAATESIPAGERLLPVYNHRADGRDFRLWHIAANAVTYHQAFIPTLFQGVHALQVKPQWAKHAIAAGAPAPVQFLDTDAARGLPSMEFVWDWQDKFTYLVMLDSDRSTLAPYDQLEFITLKGRFSLYRINGAT</sequence>
<organism evidence="2 3">
    <name type="scientific">Boseongicola aestuarii</name>
    <dbReference type="NCBI Taxonomy" id="1470561"/>
    <lineage>
        <taxon>Bacteria</taxon>
        <taxon>Pseudomonadati</taxon>
        <taxon>Pseudomonadota</taxon>
        <taxon>Alphaproteobacteria</taxon>
        <taxon>Rhodobacterales</taxon>
        <taxon>Paracoccaceae</taxon>
        <taxon>Boseongicola</taxon>
    </lineage>
</organism>
<feature type="transmembrane region" description="Helical" evidence="1">
    <location>
        <begin position="18"/>
        <end position="37"/>
    </location>
</feature>
<evidence type="ECO:0008006" key="4">
    <source>
        <dbReference type="Google" id="ProtNLM"/>
    </source>
</evidence>
<name>A0A238J3G0_9RHOB</name>
<keyword evidence="1" id="KW-1133">Transmembrane helix</keyword>
<feature type="transmembrane region" description="Helical" evidence="1">
    <location>
        <begin position="314"/>
        <end position="345"/>
    </location>
</feature>
<dbReference type="RefSeq" id="WP_093975390.1">
    <property type="nucleotide sequence ID" value="NZ_FXXQ01000013.1"/>
</dbReference>
<evidence type="ECO:0000313" key="2">
    <source>
        <dbReference type="EMBL" id="SMX25186.1"/>
    </source>
</evidence>